<dbReference type="OrthoDB" id="2129288at2759"/>
<dbReference type="GeneID" id="54359730"/>
<name>A0A6J3LSR1_9PEZI</name>
<dbReference type="Gene3D" id="3.30.429.10">
    <property type="entry name" value="Macrophage Migration Inhibitory Factor"/>
    <property type="match status" value="1"/>
</dbReference>
<feature type="domain" description="Tautomerase cis-CaaD-like" evidence="2">
    <location>
        <begin position="1"/>
        <end position="139"/>
    </location>
</feature>
<evidence type="ECO:0000256" key="1">
    <source>
        <dbReference type="SAM" id="MobiDB-lite"/>
    </source>
</evidence>
<dbReference type="Pfam" id="PF14832">
    <property type="entry name" value="Tautomerase_3"/>
    <property type="match status" value="1"/>
</dbReference>
<dbReference type="InterPro" id="IPR028116">
    <property type="entry name" value="Cis-CaaD-like"/>
</dbReference>
<reference evidence="4" key="3">
    <citation type="submission" date="2025-08" db="UniProtKB">
        <authorList>
            <consortium name="RefSeq"/>
        </authorList>
    </citation>
    <scope>IDENTIFICATION</scope>
    <source>
        <strain evidence="4">CBS 342.82</strain>
    </source>
</reference>
<accession>A0A6J3LSR1</accession>
<sequence>MPIWKIFHGPETFTDATERHELARRITDFYVSRKLPAYYVNVQYFPLSPDRYYTGGNPISKTVFVEILHVARHWDRKDRAWATGLKDSIDGILRPYTIDKGLHLEFAVQESPVELWRINGIDPPESFPPEEHEQAARNKAKLDELRKNPQ</sequence>
<proteinExistence type="predicted"/>
<protein>
    <recommendedName>
        <fullName evidence="2">Tautomerase cis-CaaD-like domain-containing protein</fullName>
    </recommendedName>
</protein>
<organism evidence="4">
    <name type="scientific">Dissoconium aciculare CBS 342.82</name>
    <dbReference type="NCBI Taxonomy" id="1314786"/>
    <lineage>
        <taxon>Eukaryota</taxon>
        <taxon>Fungi</taxon>
        <taxon>Dikarya</taxon>
        <taxon>Ascomycota</taxon>
        <taxon>Pezizomycotina</taxon>
        <taxon>Dothideomycetes</taxon>
        <taxon>Dothideomycetidae</taxon>
        <taxon>Mycosphaerellales</taxon>
        <taxon>Dissoconiaceae</taxon>
        <taxon>Dissoconium</taxon>
    </lineage>
</organism>
<reference evidence="4" key="1">
    <citation type="submission" date="2020-01" db="EMBL/GenBank/DDBJ databases">
        <authorList>
            <consortium name="DOE Joint Genome Institute"/>
            <person name="Haridas S."/>
            <person name="Albert R."/>
            <person name="Binder M."/>
            <person name="Bloem J."/>
            <person name="Labutti K."/>
            <person name="Salamov A."/>
            <person name="Andreopoulos B."/>
            <person name="Baker S.E."/>
            <person name="Barry K."/>
            <person name="Bills G."/>
            <person name="Bluhm B.H."/>
            <person name="Cannon C."/>
            <person name="Castanera R."/>
            <person name="Culley D.E."/>
            <person name="Daum C."/>
            <person name="Ezra D."/>
            <person name="Gonzalez J.B."/>
            <person name="Henrissat B."/>
            <person name="Kuo A."/>
            <person name="Liang C."/>
            <person name="Lipzen A."/>
            <person name="Lutzoni F."/>
            <person name="Magnuson J."/>
            <person name="Mondo S."/>
            <person name="Nolan M."/>
            <person name="Ohm R."/>
            <person name="Pangilinan J."/>
            <person name="Park H.-J."/>
            <person name="Ramirez L."/>
            <person name="Alfaro M."/>
            <person name="Sun H."/>
            <person name="Tritt A."/>
            <person name="Yoshinaga Y."/>
            <person name="Zwiers L.-H."/>
            <person name="Turgeon B.G."/>
            <person name="Goodwin S.B."/>
            <person name="Spatafora J.W."/>
            <person name="Crous P.W."/>
            <person name="Grigoriev I.V."/>
        </authorList>
    </citation>
    <scope>NUCLEOTIDE SEQUENCE</scope>
    <source>
        <strain evidence="4">CBS 342.82</strain>
    </source>
</reference>
<feature type="region of interest" description="Disordered" evidence="1">
    <location>
        <begin position="122"/>
        <end position="150"/>
    </location>
</feature>
<evidence type="ECO:0000313" key="3">
    <source>
        <dbReference type="Proteomes" id="UP000504637"/>
    </source>
</evidence>
<keyword evidence="3" id="KW-1185">Reference proteome</keyword>
<reference evidence="4" key="2">
    <citation type="submission" date="2020-04" db="EMBL/GenBank/DDBJ databases">
        <authorList>
            <consortium name="NCBI Genome Project"/>
        </authorList>
    </citation>
    <scope>NUCLEOTIDE SEQUENCE</scope>
    <source>
        <strain evidence="4">CBS 342.82</strain>
    </source>
</reference>
<evidence type="ECO:0000259" key="2">
    <source>
        <dbReference type="Pfam" id="PF14832"/>
    </source>
</evidence>
<dbReference type="AlphaFoldDB" id="A0A6J3LSR1"/>
<gene>
    <name evidence="4" type="ORF">K489DRAFT_326717</name>
</gene>
<evidence type="ECO:0000313" key="4">
    <source>
        <dbReference type="RefSeq" id="XP_033455871.1"/>
    </source>
</evidence>
<dbReference type="InterPro" id="IPR014347">
    <property type="entry name" value="Tautomerase/MIF_sf"/>
</dbReference>
<dbReference type="Proteomes" id="UP000504637">
    <property type="component" value="Unplaced"/>
</dbReference>
<feature type="compositionally biased region" description="Basic and acidic residues" evidence="1">
    <location>
        <begin position="129"/>
        <end position="150"/>
    </location>
</feature>
<dbReference type="RefSeq" id="XP_033455871.1">
    <property type="nucleotide sequence ID" value="XM_033601930.1"/>
</dbReference>